<feature type="domain" description="Large polyvalent protein associated" evidence="2">
    <location>
        <begin position="292"/>
        <end position="379"/>
    </location>
</feature>
<evidence type="ECO:0000259" key="1">
    <source>
        <dbReference type="Pfam" id="PF18830"/>
    </source>
</evidence>
<evidence type="ECO:0000313" key="4">
    <source>
        <dbReference type="Proteomes" id="UP000095390"/>
    </source>
</evidence>
<dbReference type="Proteomes" id="UP000095390">
    <property type="component" value="Unassembled WGS sequence"/>
</dbReference>
<sequence>MQNKLFLKAADICELLEVKQTSAYEIIGNLNKELEEQVLSELAYEVGERYFAIQRTEEGYDYSFYDEDFRLMDGGVYENDEISIEEAAEELLEDEGWTGECIRGAYERSTDVNQIAAVYEKYRENPETAYLGCSMGIIYRDPEDSYYDEAEFAIVKGNIVFGNLMDDVRFYGELALVRGGIEKIHEALPDYKYVPMRDVREVMYPEKMTTEQLAEAMDEIAEAFDPYEYRDNVERGENTVQEVMLDLQSGNIHYYISYLKDIVDEECDMSVRAGVLLERLKAYEPELPKDIEPMVYVNYCEKSDLGNPRCQRLSDLDSKTVEQDKAWYADRNPNTNEPKTTAQMFFTVYYAEKGDQMLHHFKGKIDIGTGNGGIISQLKI</sequence>
<dbReference type="InterPro" id="IPR040568">
    <property type="entry name" value="LPD16"/>
</dbReference>
<feature type="domain" description="Large polyvalent protein-associated" evidence="1">
    <location>
        <begin position="41"/>
        <end position="105"/>
    </location>
</feature>
<gene>
    <name evidence="3" type="ORF">ERS852578_02420</name>
</gene>
<evidence type="ECO:0000259" key="2">
    <source>
        <dbReference type="Pfam" id="PF18840"/>
    </source>
</evidence>
<dbReference type="InterPro" id="IPR041045">
    <property type="entry name" value="LPD25"/>
</dbReference>
<dbReference type="Pfam" id="PF18840">
    <property type="entry name" value="LPD25"/>
    <property type="match status" value="1"/>
</dbReference>
<protein>
    <submittedName>
        <fullName evidence="3">Uncharacterized protein</fullName>
    </submittedName>
</protein>
<name>A0A173UFT8_9FIRM</name>
<dbReference type="Pfam" id="PF18830">
    <property type="entry name" value="LPD16"/>
    <property type="match status" value="1"/>
</dbReference>
<dbReference type="EMBL" id="CYYC01000035">
    <property type="protein sequence ID" value="CUN13709.1"/>
    <property type="molecule type" value="Genomic_DNA"/>
</dbReference>
<accession>A0A173UFT8</accession>
<dbReference type="AlphaFoldDB" id="A0A173UFT8"/>
<organism evidence="3 4">
    <name type="scientific">Anaerobutyricum hallii</name>
    <dbReference type="NCBI Taxonomy" id="39488"/>
    <lineage>
        <taxon>Bacteria</taxon>
        <taxon>Bacillati</taxon>
        <taxon>Bacillota</taxon>
        <taxon>Clostridia</taxon>
        <taxon>Lachnospirales</taxon>
        <taxon>Lachnospiraceae</taxon>
        <taxon>Anaerobutyricum</taxon>
    </lineage>
</organism>
<evidence type="ECO:0000313" key="3">
    <source>
        <dbReference type="EMBL" id="CUN13709.1"/>
    </source>
</evidence>
<proteinExistence type="predicted"/>
<reference evidence="3 4" key="1">
    <citation type="submission" date="2015-09" db="EMBL/GenBank/DDBJ databases">
        <authorList>
            <consortium name="Pathogen Informatics"/>
        </authorList>
    </citation>
    <scope>NUCLEOTIDE SEQUENCE [LARGE SCALE GENOMIC DNA]</scope>
    <source>
        <strain evidence="3 4">2789STDY5834966</strain>
    </source>
</reference>